<sequence>MKTVGRHQKGIEEASYHQVQLPKGRIMVRSCADRIPNEDKYCLPTCLTKKEIYLTYADDDRSTGLCPVSRPTFSRMWKARFRNVIIPKENKFTKCGVCVALKLCLQGTTDKDKRKSFAIKRKFHNEQQIDLATQRAERRVYYGNSLKAERDPKRYLSLILDGMDKSKTNIPHANCLSKDETYQFLRTDITGAISHGHGRIFSFIDLMRWPHDSNLTLSYEVFFFQIGIFFAFCFHFLKVFFHFNGKEAYHRTYFFKWTTAIESARISISWAFVHFWLKKEQLSFLMVGHTYEDVDQPHFQTLPAWEKEIQKAHTPSAETIMVDFVYNIKEWIEPCLNNIKNHVYPHSYRFSKRDGKGEMKYKAWAKDKNWLPEGKGLRLLHSIPKGTPHLVKPDTRKLLDIKQLEDCVAKCKRLTAADRN</sequence>
<gene>
    <name evidence="3" type="ORF">P5673_025759</name>
</gene>
<evidence type="ECO:0000313" key="3">
    <source>
        <dbReference type="EMBL" id="KAK2553035.1"/>
    </source>
</evidence>
<comment type="caution">
    <text evidence="3">The sequence shown here is derived from an EMBL/GenBank/DDBJ whole genome shotgun (WGS) entry which is preliminary data.</text>
</comment>
<feature type="transmembrane region" description="Helical" evidence="1">
    <location>
        <begin position="217"/>
        <end position="237"/>
    </location>
</feature>
<keyword evidence="1" id="KW-0472">Membrane</keyword>
<reference evidence="3" key="2">
    <citation type="journal article" date="2023" name="Science">
        <title>Genomic signatures of disease resistance in endangered staghorn corals.</title>
        <authorList>
            <person name="Vollmer S.V."/>
            <person name="Selwyn J.D."/>
            <person name="Despard B.A."/>
            <person name="Roesel C.L."/>
        </authorList>
    </citation>
    <scope>NUCLEOTIDE SEQUENCE</scope>
    <source>
        <strain evidence="3">K2</strain>
    </source>
</reference>
<keyword evidence="4" id="KW-1185">Reference proteome</keyword>
<organism evidence="3 4">
    <name type="scientific">Acropora cervicornis</name>
    <name type="common">Staghorn coral</name>
    <dbReference type="NCBI Taxonomy" id="6130"/>
    <lineage>
        <taxon>Eukaryota</taxon>
        <taxon>Metazoa</taxon>
        <taxon>Cnidaria</taxon>
        <taxon>Anthozoa</taxon>
        <taxon>Hexacorallia</taxon>
        <taxon>Scleractinia</taxon>
        <taxon>Astrocoeniina</taxon>
        <taxon>Acroporidae</taxon>
        <taxon>Acropora</taxon>
    </lineage>
</organism>
<evidence type="ECO:0000256" key="1">
    <source>
        <dbReference type="SAM" id="Phobius"/>
    </source>
</evidence>
<dbReference type="Proteomes" id="UP001249851">
    <property type="component" value="Unassembled WGS sequence"/>
</dbReference>
<name>A0AAD9Q1G6_ACRCE</name>
<protein>
    <recommendedName>
        <fullName evidence="2">DUF7869 domain-containing protein</fullName>
    </recommendedName>
</protein>
<feature type="non-terminal residue" evidence="3">
    <location>
        <position position="420"/>
    </location>
</feature>
<feature type="domain" description="DUF7869" evidence="2">
    <location>
        <begin position="277"/>
        <end position="367"/>
    </location>
</feature>
<accession>A0AAD9Q1G6</accession>
<dbReference type="PANTHER" id="PTHR33153:SF3">
    <property type="entry name" value="TRAFFICKING PROTEIN PARTICLE COMPLEX SUBUNIT 11 DOMAIN-CONTAINING PROTEIN"/>
    <property type="match status" value="1"/>
</dbReference>
<dbReference type="AlphaFoldDB" id="A0AAD9Q1G6"/>
<keyword evidence="1" id="KW-0812">Transmembrane</keyword>
<keyword evidence="1" id="KW-1133">Transmembrane helix</keyword>
<dbReference type="InterPro" id="IPR057191">
    <property type="entry name" value="DUF7869"/>
</dbReference>
<proteinExistence type="predicted"/>
<evidence type="ECO:0000259" key="2">
    <source>
        <dbReference type="Pfam" id="PF25273"/>
    </source>
</evidence>
<feature type="domain" description="DUF7869" evidence="2">
    <location>
        <begin position="179"/>
        <end position="218"/>
    </location>
</feature>
<dbReference type="PANTHER" id="PTHR33153">
    <property type="entry name" value="MYND-TYPE DOMAIN-CONTAINING PROTEIN"/>
    <property type="match status" value="1"/>
</dbReference>
<evidence type="ECO:0000313" key="4">
    <source>
        <dbReference type="Proteomes" id="UP001249851"/>
    </source>
</evidence>
<dbReference type="Pfam" id="PF25273">
    <property type="entry name" value="DUF7869"/>
    <property type="match status" value="2"/>
</dbReference>
<dbReference type="EMBL" id="JARQWQ010000081">
    <property type="protein sequence ID" value="KAK2553035.1"/>
    <property type="molecule type" value="Genomic_DNA"/>
</dbReference>
<reference evidence="3" key="1">
    <citation type="journal article" date="2023" name="G3 (Bethesda)">
        <title>Whole genome assembly and annotation of the endangered Caribbean coral Acropora cervicornis.</title>
        <authorList>
            <person name="Selwyn J.D."/>
            <person name="Vollmer S.V."/>
        </authorList>
    </citation>
    <scope>NUCLEOTIDE SEQUENCE</scope>
    <source>
        <strain evidence="3">K2</strain>
    </source>
</reference>